<dbReference type="OrthoDB" id="1767083at2"/>
<evidence type="ECO:0000313" key="2">
    <source>
        <dbReference type="Proteomes" id="UP000236311"/>
    </source>
</evidence>
<reference evidence="1 2" key="1">
    <citation type="submission" date="2018-01" db="EMBL/GenBank/DDBJ databases">
        <authorList>
            <person name="Gaut B.S."/>
            <person name="Morton B.R."/>
            <person name="Clegg M.T."/>
            <person name="Duvall M.R."/>
        </authorList>
    </citation>
    <scope>NUCLEOTIDE SEQUENCE [LARGE SCALE GENOMIC DNA]</scope>
    <source>
        <strain evidence="1">GP69</strain>
    </source>
</reference>
<dbReference type="Proteomes" id="UP000236311">
    <property type="component" value="Unassembled WGS sequence"/>
</dbReference>
<dbReference type="RefSeq" id="WP_103239210.1">
    <property type="nucleotide sequence ID" value="NZ_JANJZD010000007.1"/>
</dbReference>
<dbReference type="AlphaFoldDB" id="A0A2K4ZF64"/>
<protein>
    <submittedName>
        <fullName evidence="1">Uncharacterized protein</fullName>
    </submittedName>
</protein>
<name>A0A2K4ZF64_9FIRM</name>
<proteinExistence type="predicted"/>
<accession>A0A2K4ZF64</accession>
<gene>
    <name evidence="1" type="ORF">AMURIS_01806</name>
</gene>
<dbReference type="EMBL" id="OFSM01000008">
    <property type="protein sequence ID" value="SOY29091.1"/>
    <property type="molecule type" value="Genomic_DNA"/>
</dbReference>
<sequence>MNLGFLASFITFSVLISYNVKKQARKNRSSEKDFWTRESQANSVRRKPLDNLNYVTIPLEKFPTHLMNENADVMECIGIVESLASRKTVNLTGWSNTDLKLEYGTANITVLSEYDQNYTLLVRTLQKWSDLLLESGYDKEASVLLEFAVSTNTDISRTYYQLADYWISQGESFRIERLIRIAEGLRSASKDSIIRHLRQKLKQSEKQFP</sequence>
<evidence type="ECO:0000313" key="1">
    <source>
        <dbReference type="EMBL" id="SOY29091.1"/>
    </source>
</evidence>
<keyword evidence="2" id="KW-1185">Reference proteome</keyword>
<organism evidence="1 2">
    <name type="scientific">Acetatifactor muris</name>
    <dbReference type="NCBI Taxonomy" id="879566"/>
    <lineage>
        <taxon>Bacteria</taxon>
        <taxon>Bacillati</taxon>
        <taxon>Bacillota</taxon>
        <taxon>Clostridia</taxon>
        <taxon>Lachnospirales</taxon>
        <taxon>Lachnospiraceae</taxon>
        <taxon>Acetatifactor</taxon>
    </lineage>
</organism>